<dbReference type="AlphaFoldDB" id="A0A806XIM6"/>
<gene>
    <name evidence="3" type="ORF">AO703_20295</name>
</gene>
<feature type="region of interest" description="Disordered" evidence="1">
    <location>
        <begin position="25"/>
        <end position="81"/>
    </location>
</feature>
<feature type="compositionally biased region" description="Basic and acidic residues" evidence="1">
    <location>
        <begin position="28"/>
        <end position="50"/>
    </location>
</feature>
<name>A0A806XIM6_9ENTR</name>
<dbReference type="OrthoDB" id="5588861at2"/>
<evidence type="ECO:0000256" key="1">
    <source>
        <dbReference type="SAM" id="MobiDB-lite"/>
    </source>
</evidence>
<organism evidence="3 4">
    <name type="scientific">[Enterobacter] lignolyticus</name>
    <dbReference type="NCBI Taxonomy" id="1334193"/>
    <lineage>
        <taxon>Bacteria</taxon>
        <taxon>Pseudomonadati</taxon>
        <taxon>Pseudomonadota</taxon>
        <taxon>Gammaproteobacteria</taxon>
        <taxon>Enterobacterales</taxon>
        <taxon>Enterobacteriaceae</taxon>
        <taxon>Pluralibacter</taxon>
    </lineage>
</organism>
<dbReference type="EMBL" id="CP012871">
    <property type="protein sequence ID" value="ALR78531.1"/>
    <property type="molecule type" value="Genomic_DNA"/>
</dbReference>
<dbReference type="KEGG" id="kle:AO703_20295"/>
<accession>A0A806XIM6</accession>
<dbReference type="Proteomes" id="UP000069162">
    <property type="component" value="Chromosome"/>
</dbReference>
<evidence type="ECO:0000256" key="2">
    <source>
        <dbReference type="SAM" id="SignalP"/>
    </source>
</evidence>
<feature type="signal peptide" evidence="2">
    <location>
        <begin position="1"/>
        <end position="22"/>
    </location>
</feature>
<protein>
    <submittedName>
        <fullName evidence="3">Uncharacterized protein</fullName>
    </submittedName>
</protein>
<keyword evidence="2" id="KW-0732">Signal</keyword>
<dbReference type="RefSeq" id="WP_062742260.1">
    <property type="nucleotide sequence ID" value="NZ_CP012871.1"/>
</dbReference>
<reference evidence="4" key="1">
    <citation type="submission" date="2015-10" db="EMBL/GenBank/DDBJ databases">
        <title>Complete Genome Sequencing of Klebsiella sp. strain G5.</title>
        <authorList>
            <person name="Chan K.-G."/>
            <person name="Chen J.-W."/>
        </authorList>
    </citation>
    <scope>NUCLEOTIDE SEQUENCE [LARGE SCALE GENOMIC DNA]</scope>
    <source>
        <strain evidence="4">G5</strain>
    </source>
</reference>
<proteinExistence type="predicted"/>
<evidence type="ECO:0000313" key="4">
    <source>
        <dbReference type="Proteomes" id="UP000069162"/>
    </source>
</evidence>
<feature type="chain" id="PRO_5032846789" evidence="2">
    <location>
        <begin position="23"/>
        <end position="81"/>
    </location>
</feature>
<sequence>MNKIILSLVTAALLMPSLSAYATYQGEQRQDARNVRQETRTQGREEKRDCVASNNKSNAQCRHEKRQNRQTGRQNARDVKW</sequence>
<evidence type="ECO:0000313" key="3">
    <source>
        <dbReference type="EMBL" id="ALR78531.1"/>
    </source>
</evidence>